<sequence length="133" mass="14844">MIDAAEWSTDSNKLVFSGRSWFRGVPRSPFHVHHADQLTTGIFCFTRSSAAIMTTEKGSSIEFLIMELDKRRTRCGRMHDLLQTQDGGSSSLFALVLNPIGPGKELSMFVVDDITENAYHFLADPRMSTSQEG</sequence>
<evidence type="ECO:0000313" key="1">
    <source>
        <dbReference type="EMBL" id="CAG6485166.1"/>
    </source>
</evidence>
<accession>A0A8D8C7D2</accession>
<dbReference type="EMBL" id="HBUE01100506">
    <property type="protein sequence ID" value="CAG6485166.1"/>
    <property type="molecule type" value="Transcribed_RNA"/>
</dbReference>
<proteinExistence type="predicted"/>
<reference evidence="1" key="1">
    <citation type="submission" date="2021-05" db="EMBL/GenBank/DDBJ databases">
        <authorList>
            <person name="Alioto T."/>
            <person name="Alioto T."/>
            <person name="Gomez Garrido J."/>
        </authorList>
    </citation>
    <scope>NUCLEOTIDE SEQUENCE</scope>
</reference>
<protein>
    <submittedName>
        <fullName evidence="1">(northern house mosquito) hypothetical protein</fullName>
    </submittedName>
</protein>
<name>A0A8D8C7D2_CULPI</name>
<dbReference type="AlphaFoldDB" id="A0A8D8C7D2"/>
<organism evidence="1">
    <name type="scientific">Culex pipiens</name>
    <name type="common">House mosquito</name>
    <dbReference type="NCBI Taxonomy" id="7175"/>
    <lineage>
        <taxon>Eukaryota</taxon>
        <taxon>Metazoa</taxon>
        <taxon>Ecdysozoa</taxon>
        <taxon>Arthropoda</taxon>
        <taxon>Hexapoda</taxon>
        <taxon>Insecta</taxon>
        <taxon>Pterygota</taxon>
        <taxon>Neoptera</taxon>
        <taxon>Endopterygota</taxon>
        <taxon>Diptera</taxon>
        <taxon>Nematocera</taxon>
        <taxon>Culicoidea</taxon>
        <taxon>Culicidae</taxon>
        <taxon>Culicinae</taxon>
        <taxon>Culicini</taxon>
        <taxon>Culex</taxon>
        <taxon>Culex</taxon>
    </lineage>
</organism>